<evidence type="ECO:0000259" key="2">
    <source>
        <dbReference type="Pfam" id="PF01979"/>
    </source>
</evidence>
<dbReference type="Gene3D" id="2.120.10.30">
    <property type="entry name" value="TolB, C-terminal domain"/>
    <property type="match status" value="3"/>
</dbReference>
<dbReference type="SUPFAM" id="SSF82171">
    <property type="entry name" value="DPP6 N-terminal domain-like"/>
    <property type="match status" value="1"/>
</dbReference>
<dbReference type="InterPro" id="IPR006680">
    <property type="entry name" value="Amidohydro-rel"/>
</dbReference>
<dbReference type="InterPro" id="IPR051781">
    <property type="entry name" value="Metallo-dep_Hydrolase"/>
</dbReference>
<dbReference type="InterPro" id="IPR032466">
    <property type="entry name" value="Metal_Hydrolase"/>
</dbReference>
<keyword evidence="3" id="KW-0378">Hydrolase</keyword>
<dbReference type="AlphaFoldDB" id="A0A3D4VC25"/>
<dbReference type="Pfam" id="PF07676">
    <property type="entry name" value="PD40"/>
    <property type="match status" value="2"/>
</dbReference>
<dbReference type="InterPro" id="IPR011059">
    <property type="entry name" value="Metal-dep_hydrolase_composite"/>
</dbReference>
<dbReference type="PANTHER" id="PTHR43135:SF3">
    <property type="entry name" value="ALPHA-D-RIBOSE 1-METHYLPHOSPHONATE 5-TRIPHOSPHATE DIPHOSPHATASE"/>
    <property type="match status" value="1"/>
</dbReference>
<protein>
    <submittedName>
        <fullName evidence="3">Amidohydrolase</fullName>
    </submittedName>
</protein>
<feature type="domain" description="Amidohydrolase-related" evidence="2">
    <location>
        <begin position="1088"/>
        <end position="1153"/>
    </location>
</feature>
<feature type="chain" id="PRO_5017623598" evidence="1">
    <location>
        <begin position="29"/>
        <end position="1187"/>
    </location>
</feature>
<evidence type="ECO:0000313" key="4">
    <source>
        <dbReference type="Proteomes" id="UP000264071"/>
    </source>
</evidence>
<dbReference type="Pfam" id="PF26549">
    <property type="entry name" value="Tricorn_N"/>
    <property type="match status" value="1"/>
</dbReference>
<keyword evidence="1" id="KW-0732">Signal</keyword>
<dbReference type="SUPFAM" id="SSF51556">
    <property type="entry name" value="Metallo-dependent hydrolases"/>
    <property type="match status" value="1"/>
</dbReference>
<accession>A0A3D4VC25</accession>
<dbReference type="Gene3D" id="2.30.40.10">
    <property type="entry name" value="Urease, subunit C, domain 1"/>
    <property type="match status" value="2"/>
</dbReference>
<organism evidence="3 4">
    <name type="scientific">Gemmatimonas aurantiaca</name>
    <dbReference type="NCBI Taxonomy" id="173480"/>
    <lineage>
        <taxon>Bacteria</taxon>
        <taxon>Pseudomonadati</taxon>
        <taxon>Gemmatimonadota</taxon>
        <taxon>Gemmatimonadia</taxon>
        <taxon>Gemmatimonadales</taxon>
        <taxon>Gemmatimonadaceae</taxon>
        <taxon>Gemmatimonas</taxon>
    </lineage>
</organism>
<gene>
    <name evidence="3" type="ORF">DGD08_13850</name>
</gene>
<dbReference type="Proteomes" id="UP000264071">
    <property type="component" value="Unassembled WGS sequence"/>
</dbReference>
<comment type="caution">
    <text evidence="3">The sequence shown here is derived from an EMBL/GenBank/DDBJ whole genome shotgun (WGS) entry which is preliminary data.</text>
</comment>
<dbReference type="Pfam" id="PF01979">
    <property type="entry name" value="Amidohydro_1"/>
    <property type="match status" value="1"/>
</dbReference>
<dbReference type="Gene3D" id="3.20.20.140">
    <property type="entry name" value="Metal-dependent hydrolases"/>
    <property type="match status" value="2"/>
</dbReference>
<dbReference type="InterPro" id="IPR011042">
    <property type="entry name" value="6-blade_b-propeller_TolB-like"/>
</dbReference>
<feature type="signal peptide" evidence="1">
    <location>
        <begin position="1"/>
        <end position="28"/>
    </location>
</feature>
<dbReference type="EMBL" id="DPIY01000010">
    <property type="protein sequence ID" value="HCT58282.1"/>
    <property type="molecule type" value="Genomic_DNA"/>
</dbReference>
<evidence type="ECO:0000256" key="1">
    <source>
        <dbReference type="SAM" id="SignalP"/>
    </source>
</evidence>
<dbReference type="SUPFAM" id="SSF69304">
    <property type="entry name" value="Tricorn protease N-terminal domain"/>
    <property type="match status" value="1"/>
</dbReference>
<reference evidence="3 4" key="1">
    <citation type="journal article" date="2018" name="Nat. Biotechnol.">
        <title>A standardized bacterial taxonomy based on genome phylogeny substantially revises the tree of life.</title>
        <authorList>
            <person name="Parks D.H."/>
            <person name="Chuvochina M."/>
            <person name="Waite D.W."/>
            <person name="Rinke C."/>
            <person name="Skarshewski A."/>
            <person name="Chaumeil P.A."/>
            <person name="Hugenholtz P."/>
        </authorList>
    </citation>
    <scope>NUCLEOTIDE SEQUENCE [LARGE SCALE GENOMIC DNA]</scope>
    <source>
        <strain evidence="3">UBA8844</strain>
    </source>
</reference>
<dbReference type="GO" id="GO:0016810">
    <property type="term" value="F:hydrolase activity, acting on carbon-nitrogen (but not peptide) bonds"/>
    <property type="evidence" value="ECO:0007669"/>
    <property type="project" value="InterPro"/>
</dbReference>
<proteinExistence type="predicted"/>
<evidence type="ECO:0000313" key="3">
    <source>
        <dbReference type="EMBL" id="HCT58282.1"/>
    </source>
</evidence>
<dbReference type="PANTHER" id="PTHR43135">
    <property type="entry name" value="ALPHA-D-RIBOSE 1-METHYLPHOSPHONATE 5-TRIPHOSPHATE DIPHOSPHATASE"/>
    <property type="match status" value="1"/>
</dbReference>
<sequence length="1187" mass="128474">MTVPVPFRTAWPNMAAVRSPLAATTVVAALIAAGLMAPAAALTAQGTPAAPAATTLPLKTARTHTFTTTKGTWMSVDVSPDGQQLIFDLLGDLYTLPIGGGKATRLTSGMAYDAQPRFSPDGKKVVFVSDRSGGENVWLMSLDQKDTTQLTRGNNNMYVSPEFDPDGKYVIVSRGGGLGGAAKLWMYHVDGGNGVPLSILPAPAATQKQLGAAFGAGGRYLWYATRTGDWQYNAIGPQYQLAVWDRETGRASQMTTRFGSGARPALSPDGTWLVYATRFETKTGLRIRNLQTQQEEWLAFPVQRDDMESRAPMDAYPGYSFTPDSKAIVVSYGGELWRVPVDRTNPTKIPFEAEVKLEMGPEVKFAYKIDTATTFTSRQIRDVQPSPDGKQLAFVALDRVWTMNVADNKPARVSNATVGEFSPVWSPDGKSLAYVTWEDSRGGQIMRADVDGTRGWRTRTLSTIGGLYTDLAWAPTGNRIVATRAAAREVQEAGAAFFGPAAADLVWIPATGGASTLIMPAGGINTPHFTKDSTRIFAYSGGGGLQSFRWDGTDLKTHLRVTGPLPPGAGANLDAALVAKEAQFNFGGRAARPVGAGTHLDDAEPAPPQAPPAAMILMAPSGDQALAVVGMDFYTITVPQIGATAPTVSIVDPRSAAVPVKKLNTVGGEFGTWSADGKKIHWALGNALFTYDLDRAKVVEDSLKQEDRRKARLRADTTKAVKDSITRADSIAKADTTKKTPPGYKPTETRIAVSATRDIPRGVVVFRGAKAITMKGKEIIENADIVVRDQRIVAVGARGSVTVPAGAKIIDVAGKVIMPGMVDTHYHPQWLTPNVHSTQTWQYLTTLAYGTTTTRDPQTATTDFLSYADRVENGDMIGPRIYTTGPGVFAGEQVRDLDHARDVLARYAKYYDTKTLKMYMSGNRQQRQWIIMAAKELGIMPTTEGGLDQKLNITHGIDGYPGIEHTLPITPKFDDIFEWYKGTQVVNSPTLIVEYGGPFGEGWFYQSEDLMNDTKLRRFTHPVDFDTKVRRRGTGNAPGPAGFAVKEEYAMWQHAEDLKTTVERGGRIGVGSHGQLQGLGMHWELWLIQSGGMSTHEALRSATIVGAEAIGLGSEIGSLEVGKFADLLVLDKDPLENIRNSNTINMVMVNGRLFDGNTLDEVYPRQKPLTRQPWTYTAPSAAAGVKP</sequence>
<name>A0A3D4VC25_9BACT</name>
<dbReference type="InterPro" id="IPR011659">
    <property type="entry name" value="WD40"/>
</dbReference>
<dbReference type="SUPFAM" id="SSF51338">
    <property type="entry name" value="Composite domain of metallo-dependent hydrolases"/>
    <property type="match status" value="1"/>
</dbReference>